<protein>
    <recommendedName>
        <fullName evidence="3">Splicing factor YJU2</fullName>
    </recommendedName>
</protein>
<proteinExistence type="predicted"/>
<keyword evidence="2" id="KW-1185">Reference proteome</keyword>
<dbReference type="GO" id="GO:0000398">
    <property type="term" value="P:mRNA splicing, via spliceosome"/>
    <property type="evidence" value="ECO:0007669"/>
    <property type="project" value="InterPro"/>
</dbReference>
<dbReference type="PANTHER" id="PTHR12111">
    <property type="entry name" value="SPLICING FACTOR YJU2"/>
    <property type="match status" value="1"/>
</dbReference>
<dbReference type="EMBL" id="CM010724">
    <property type="protein sequence ID" value="RZC79810.1"/>
    <property type="molecule type" value="Genomic_DNA"/>
</dbReference>
<accession>A0A4Y7L5A4</accession>
<organism evidence="1 2">
    <name type="scientific">Papaver somniferum</name>
    <name type="common">Opium poppy</name>
    <dbReference type="NCBI Taxonomy" id="3469"/>
    <lineage>
        <taxon>Eukaryota</taxon>
        <taxon>Viridiplantae</taxon>
        <taxon>Streptophyta</taxon>
        <taxon>Embryophyta</taxon>
        <taxon>Tracheophyta</taxon>
        <taxon>Spermatophyta</taxon>
        <taxon>Magnoliopsida</taxon>
        <taxon>Ranunculales</taxon>
        <taxon>Papaveraceae</taxon>
        <taxon>Papaveroideae</taxon>
        <taxon>Papaver</taxon>
    </lineage>
</organism>
<dbReference type="AlphaFoldDB" id="A0A4Y7L5A4"/>
<evidence type="ECO:0000313" key="2">
    <source>
        <dbReference type="Proteomes" id="UP000316621"/>
    </source>
</evidence>
<dbReference type="Gramene" id="RZC79810">
    <property type="protein sequence ID" value="RZC79810"/>
    <property type="gene ID" value="C5167_042385"/>
</dbReference>
<gene>
    <name evidence="1" type="ORF">C5167_042385</name>
</gene>
<evidence type="ECO:0000313" key="1">
    <source>
        <dbReference type="EMBL" id="RZC79810.1"/>
    </source>
</evidence>
<dbReference type="PANTHER" id="PTHR12111:SF1">
    <property type="entry name" value="SPLICING FACTOR YJU2"/>
    <property type="match status" value="1"/>
</dbReference>
<dbReference type="InterPro" id="IPR007590">
    <property type="entry name" value="Saf4/Yju2"/>
</dbReference>
<reference evidence="1 2" key="1">
    <citation type="journal article" date="2018" name="Science">
        <title>The opium poppy genome and morphinan production.</title>
        <authorList>
            <person name="Guo L."/>
            <person name="Winzer T."/>
            <person name="Yang X."/>
            <person name="Li Y."/>
            <person name="Ning Z."/>
            <person name="He Z."/>
            <person name="Teodor R."/>
            <person name="Lu Y."/>
            <person name="Bowser T.A."/>
            <person name="Graham I.A."/>
            <person name="Ye K."/>
        </authorList>
    </citation>
    <scope>NUCLEOTIDE SEQUENCE [LARGE SCALE GENOMIC DNA]</scope>
    <source>
        <strain evidence="2">cv. HN1</strain>
        <tissue evidence="1">Leaves</tissue>
    </source>
</reference>
<name>A0A4Y7L5A4_PAPSO</name>
<evidence type="ECO:0008006" key="3">
    <source>
        <dbReference type="Google" id="ProtNLM"/>
    </source>
</evidence>
<dbReference type="Proteomes" id="UP000316621">
    <property type="component" value="Chromosome 10"/>
</dbReference>
<sequence>MVHNTYFPPDFDPTKLPNRSRYCKKLQRVIMKLPVSISCKNCGNHINRGTKFNSRKEDVAAGETDSGIQISRFYFKCNRCDAELVMKSDPRHSHYIFEFGATTNFQPLRSEDEVVLKKTPEFKRSVHSPLDIIDALEKWRHDAAQKEKEKPLAAQEKKFILYLC</sequence>
<dbReference type="GO" id="GO:0071006">
    <property type="term" value="C:U2-type catalytic step 1 spliceosome"/>
    <property type="evidence" value="ECO:0007669"/>
    <property type="project" value="TreeGrafter"/>
</dbReference>
<dbReference type="Pfam" id="PF04502">
    <property type="entry name" value="Saf4_Yju2"/>
    <property type="match status" value="1"/>
</dbReference>
<dbReference type="STRING" id="3469.A0A4Y7L5A4"/>